<dbReference type="eggNOG" id="arCOG01101">
    <property type="taxonomic scope" value="Archaea"/>
</dbReference>
<dbReference type="InterPro" id="IPR009078">
    <property type="entry name" value="Ferritin-like_SF"/>
</dbReference>
<dbReference type="STRING" id="1324957.K933_16082"/>
<keyword evidence="4" id="KW-1185">Reference proteome</keyword>
<dbReference type="InterPro" id="IPR012347">
    <property type="entry name" value="Ferritin-like"/>
</dbReference>
<sequence>MTVAGTPHLRRPDASHVRQQWDTVVDNALHLDRAAAEQLVDALDDDLSGLYILFNQVRKHGWIAEGAEFEQVAAFLRDAADRLAAVTDALAVRVHALGGVPVCGPMGIRQHAPLRIEAAHGYDVRSSLDRDLDGYATLVVQFREHVALANRLGDAGTTKLLRRQLRTLEADADALAKLLANDTLVDADAPDVD</sequence>
<dbReference type="InterPro" id="IPR008331">
    <property type="entry name" value="Ferritin_DPS_dom"/>
</dbReference>
<feature type="domain" description="Ferritin/DPS" evidence="2">
    <location>
        <begin position="41"/>
        <end position="182"/>
    </location>
</feature>
<dbReference type="PATRIC" id="fig|1324957.4.peg.3266"/>
<comment type="similarity">
    <text evidence="1">Belongs to the Dps family.</text>
</comment>
<dbReference type="Proteomes" id="UP000017840">
    <property type="component" value="Unassembled WGS sequence"/>
</dbReference>
<dbReference type="PANTHER" id="PTHR42932">
    <property type="entry name" value="GENERAL STRESS PROTEIN 20U"/>
    <property type="match status" value="1"/>
</dbReference>
<reference evidence="3 4" key="1">
    <citation type="journal article" date="2013" name="Genome Announc.">
        <title>Draft Genome Sequence of 'Candidatus Halobonum tyrrellensis' Strain G22, Isolated from the Hypersaline Waters of Lake Tyrrell, Australia.</title>
        <authorList>
            <person name="Ugalde J.A."/>
            <person name="Narasingarao P."/>
            <person name="Kuo S."/>
            <person name="Podell S."/>
            <person name="Allen E.E."/>
        </authorList>
    </citation>
    <scope>NUCLEOTIDE SEQUENCE [LARGE SCALE GENOMIC DNA]</scope>
    <source>
        <strain evidence="3 4">G22</strain>
    </source>
</reference>
<dbReference type="AlphaFoldDB" id="V4HGV0"/>
<evidence type="ECO:0000256" key="1">
    <source>
        <dbReference type="ARBA" id="ARBA00009497"/>
    </source>
</evidence>
<evidence type="ECO:0000313" key="3">
    <source>
        <dbReference type="EMBL" id="ESP87054.1"/>
    </source>
</evidence>
<organism evidence="3 4">
    <name type="scientific">Candidatus Halobonum tyrrellensis G22</name>
    <dbReference type="NCBI Taxonomy" id="1324957"/>
    <lineage>
        <taxon>Archaea</taxon>
        <taxon>Methanobacteriati</taxon>
        <taxon>Methanobacteriota</taxon>
        <taxon>Stenosarchaea group</taxon>
        <taxon>Halobacteria</taxon>
        <taxon>Halobacteriales</taxon>
        <taxon>Haloferacaceae</taxon>
        <taxon>Candidatus Halobonum</taxon>
    </lineage>
</organism>
<dbReference type="Gene3D" id="1.20.1260.10">
    <property type="match status" value="1"/>
</dbReference>
<dbReference type="NCBIfam" id="NF041388">
    <property type="entry name" value="DNAstvprot_Halo"/>
    <property type="match status" value="1"/>
</dbReference>
<proteinExistence type="inferred from homology"/>
<evidence type="ECO:0000313" key="4">
    <source>
        <dbReference type="Proteomes" id="UP000017840"/>
    </source>
</evidence>
<evidence type="ECO:0000259" key="2">
    <source>
        <dbReference type="Pfam" id="PF00210"/>
    </source>
</evidence>
<protein>
    <submittedName>
        <fullName evidence="3">Ferritin</fullName>
    </submittedName>
</protein>
<gene>
    <name evidence="3" type="ORF">K933_16082</name>
</gene>
<dbReference type="GO" id="GO:0008199">
    <property type="term" value="F:ferric iron binding"/>
    <property type="evidence" value="ECO:0007669"/>
    <property type="project" value="InterPro"/>
</dbReference>
<dbReference type="InterPro" id="IPR054862">
    <property type="entry name" value="DNA_prot_starvation"/>
</dbReference>
<accession>V4HGV0</accession>
<comment type="caution">
    <text evidence="3">The sequence shown here is derived from an EMBL/GenBank/DDBJ whole genome shotgun (WGS) entry which is preliminary data.</text>
</comment>
<dbReference type="InterPro" id="IPR002177">
    <property type="entry name" value="DPS_DNA-bd"/>
</dbReference>
<dbReference type="Pfam" id="PF00210">
    <property type="entry name" value="Ferritin"/>
    <property type="match status" value="1"/>
</dbReference>
<dbReference type="PANTHER" id="PTHR42932:SF1">
    <property type="entry name" value="GENERAL STRESS PROTEIN 20U"/>
    <property type="match status" value="1"/>
</dbReference>
<dbReference type="SUPFAM" id="SSF47240">
    <property type="entry name" value="Ferritin-like"/>
    <property type="match status" value="1"/>
</dbReference>
<dbReference type="EMBL" id="ASGZ01000064">
    <property type="protein sequence ID" value="ESP87054.1"/>
    <property type="molecule type" value="Genomic_DNA"/>
</dbReference>
<dbReference type="OrthoDB" id="8265at2157"/>
<name>V4HGV0_9EURY</name>